<evidence type="ECO:0000313" key="1">
    <source>
        <dbReference type="EMBL" id="OMO96483.1"/>
    </source>
</evidence>
<name>A0A1R3JNW8_9ROSI</name>
<keyword evidence="2" id="KW-1185">Reference proteome</keyword>
<organism evidence="1 2">
    <name type="scientific">Corchorus olitorius</name>
    <dbReference type="NCBI Taxonomy" id="93759"/>
    <lineage>
        <taxon>Eukaryota</taxon>
        <taxon>Viridiplantae</taxon>
        <taxon>Streptophyta</taxon>
        <taxon>Embryophyta</taxon>
        <taxon>Tracheophyta</taxon>
        <taxon>Spermatophyta</taxon>
        <taxon>Magnoliopsida</taxon>
        <taxon>eudicotyledons</taxon>
        <taxon>Gunneridae</taxon>
        <taxon>Pentapetalae</taxon>
        <taxon>rosids</taxon>
        <taxon>malvids</taxon>
        <taxon>Malvales</taxon>
        <taxon>Malvaceae</taxon>
        <taxon>Grewioideae</taxon>
        <taxon>Apeibeae</taxon>
        <taxon>Corchorus</taxon>
    </lineage>
</organism>
<evidence type="ECO:0000313" key="2">
    <source>
        <dbReference type="Proteomes" id="UP000187203"/>
    </source>
</evidence>
<sequence length="86" mass="10096">MAFYKIQAFGEEQGRIRNENLERRLLLKFGADTRQKFSPTWRSERWRKQIRLGVAARVYGFRKERRKGSIYTCPIPDPVAQPGGPI</sequence>
<comment type="caution">
    <text evidence="1">The sequence shown here is derived from an EMBL/GenBank/DDBJ whole genome shotgun (WGS) entry which is preliminary data.</text>
</comment>
<protein>
    <submittedName>
        <fullName evidence="1">Uncharacterized protein</fullName>
    </submittedName>
</protein>
<proteinExistence type="predicted"/>
<dbReference type="Proteomes" id="UP000187203">
    <property type="component" value="Unassembled WGS sequence"/>
</dbReference>
<gene>
    <name evidence="1" type="ORF">COLO4_15246</name>
</gene>
<dbReference type="AlphaFoldDB" id="A0A1R3JNW8"/>
<dbReference type="EMBL" id="AWUE01015640">
    <property type="protein sequence ID" value="OMO96483.1"/>
    <property type="molecule type" value="Genomic_DNA"/>
</dbReference>
<accession>A0A1R3JNW8</accession>
<reference evidence="2" key="1">
    <citation type="submission" date="2013-09" db="EMBL/GenBank/DDBJ databases">
        <title>Corchorus olitorius genome sequencing.</title>
        <authorList>
            <person name="Alam M."/>
            <person name="Haque M.S."/>
            <person name="Islam M.S."/>
            <person name="Emdad E.M."/>
            <person name="Islam M.M."/>
            <person name="Ahmed B."/>
            <person name="Halim A."/>
            <person name="Hossen Q.M.M."/>
            <person name="Hossain M.Z."/>
            <person name="Ahmed R."/>
            <person name="Khan M.M."/>
            <person name="Islam R."/>
            <person name="Rashid M.M."/>
            <person name="Khan S.A."/>
            <person name="Rahman M.S."/>
            <person name="Alam M."/>
            <person name="Yahiya A.S."/>
            <person name="Khan M.S."/>
            <person name="Azam M.S."/>
            <person name="Haque T."/>
            <person name="Lashkar M.Z.H."/>
            <person name="Akhand A.I."/>
            <person name="Morshed G."/>
            <person name="Roy S."/>
            <person name="Uddin K.S."/>
            <person name="Rabeya T."/>
            <person name="Hossain A.S."/>
            <person name="Chowdhury A."/>
            <person name="Snigdha A.R."/>
            <person name="Mortoza M.S."/>
            <person name="Matin S.A."/>
            <person name="Hoque S.M.E."/>
            <person name="Islam M.K."/>
            <person name="Roy D.K."/>
            <person name="Haider R."/>
            <person name="Moosa M.M."/>
            <person name="Elias S.M."/>
            <person name="Hasan A.M."/>
            <person name="Jahan S."/>
            <person name="Shafiuddin M."/>
            <person name="Mahmood N."/>
            <person name="Shommy N.S."/>
        </authorList>
    </citation>
    <scope>NUCLEOTIDE SEQUENCE [LARGE SCALE GENOMIC DNA]</scope>
    <source>
        <strain evidence="2">cv. O-4</strain>
    </source>
</reference>